<comment type="subcellular location">
    <subcellularLocation>
        <location evidence="1">Membrane</location>
        <topology evidence="1">Single-pass membrane protein</topology>
    </subcellularLocation>
</comment>
<keyword evidence="5" id="KW-0472">Membrane</keyword>
<dbReference type="Proteomes" id="UP001596047">
    <property type="component" value="Unassembled WGS sequence"/>
</dbReference>
<dbReference type="RefSeq" id="WP_379187924.1">
    <property type="nucleotide sequence ID" value="NZ_JBHSOW010000032.1"/>
</dbReference>
<dbReference type="EMBL" id="JBHSOW010000032">
    <property type="protein sequence ID" value="MFC5649417.1"/>
    <property type="molecule type" value="Genomic_DNA"/>
</dbReference>
<keyword evidence="3" id="KW-0812">Transmembrane</keyword>
<proteinExistence type="inferred from homology"/>
<evidence type="ECO:0000256" key="3">
    <source>
        <dbReference type="ARBA" id="ARBA00022692"/>
    </source>
</evidence>
<protein>
    <submittedName>
        <fullName evidence="6">LemA family protein</fullName>
    </submittedName>
</protein>
<evidence type="ECO:0000256" key="5">
    <source>
        <dbReference type="ARBA" id="ARBA00023136"/>
    </source>
</evidence>
<comment type="caution">
    <text evidence="6">The sequence shown here is derived from an EMBL/GenBank/DDBJ whole genome shotgun (WGS) entry which is preliminary data.</text>
</comment>
<keyword evidence="4" id="KW-1133">Transmembrane helix</keyword>
<dbReference type="Gene3D" id="1.20.1440.20">
    <property type="entry name" value="LemA-like domain"/>
    <property type="match status" value="1"/>
</dbReference>
<evidence type="ECO:0000256" key="2">
    <source>
        <dbReference type="ARBA" id="ARBA00008854"/>
    </source>
</evidence>
<gene>
    <name evidence="6" type="ORF">ACFPYJ_09785</name>
</gene>
<evidence type="ECO:0000256" key="1">
    <source>
        <dbReference type="ARBA" id="ARBA00004167"/>
    </source>
</evidence>
<dbReference type="InterPro" id="IPR023353">
    <property type="entry name" value="LemA-like_dom_sf"/>
</dbReference>
<name>A0ABW0VUD2_9BACL</name>
<dbReference type="PANTHER" id="PTHR34478">
    <property type="entry name" value="PROTEIN LEMA"/>
    <property type="match status" value="1"/>
</dbReference>
<dbReference type="PANTHER" id="PTHR34478:SF2">
    <property type="entry name" value="MEMBRANE PROTEIN"/>
    <property type="match status" value="1"/>
</dbReference>
<dbReference type="SUPFAM" id="SSF140478">
    <property type="entry name" value="LemA-like"/>
    <property type="match status" value="1"/>
</dbReference>
<accession>A0ABW0VUD2</accession>
<keyword evidence="7" id="KW-1185">Reference proteome</keyword>
<evidence type="ECO:0000256" key="4">
    <source>
        <dbReference type="ARBA" id="ARBA00022989"/>
    </source>
</evidence>
<organism evidence="6 7">
    <name type="scientific">Paenibacillus solisilvae</name>
    <dbReference type="NCBI Taxonomy" id="2486751"/>
    <lineage>
        <taxon>Bacteria</taxon>
        <taxon>Bacillati</taxon>
        <taxon>Bacillota</taxon>
        <taxon>Bacilli</taxon>
        <taxon>Bacillales</taxon>
        <taxon>Paenibacillaceae</taxon>
        <taxon>Paenibacillus</taxon>
    </lineage>
</organism>
<sequence>MAIKRSTITWLVIGAVVLILILTGVGSYNGLVSSETAVDNKLSQIDVDLQRRADLIPNLVNTVKGYAAHEKEVIASIAKARAQLNAAGTPQEKADADQQLTGALSRLLVVVENYPDLKADQQFTRLTDELAGTENRISVARRDYNEAVTGYNTKIRKFPASLYASIFGFDKKELFKAKEGAETVPEVNF</sequence>
<comment type="similarity">
    <text evidence="2">Belongs to the LemA family.</text>
</comment>
<evidence type="ECO:0000313" key="7">
    <source>
        <dbReference type="Proteomes" id="UP001596047"/>
    </source>
</evidence>
<reference evidence="7" key="1">
    <citation type="journal article" date="2019" name="Int. J. Syst. Evol. Microbiol.">
        <title>The Global Catalogue of Microorganisms (GCM) 10K type strain sequencing project: providing services to taxonomists for standard genome sequencing and annotation.</title>
        <authorList>
            <consortium name="The Broad Institute Genomics Platform"/>
            <consortium name="The Broad Institute Genome Sequencing Center for Infectious Disease"/>
            <person name="Wu L."/>
            <person name="Ma J."/>
        </authorList>
    </citation>
    <scope>NUCLEOTIDE SEQUENCE [LARGE SCALE GENOMIC DNA]</scope>
    <source>
        <strain evidence="7">CGMCC 1.3240</strain>
    </source>
</reference>
<dbReference type="Pfam" id="PF04011">
    <property type="entry name" value="LemA"/>
    <property type="match status" value="1"/>
</dbReference>
<dbReference type="InterPro" id="IPR007156">
    <property type="entry name" value="MamQ_LemA"/>
</dbReference>
<evidence type="ECO:0000313" key="6">
    <source>
        <dbReference type="EMBL" id="MFC5649417.1"/>
    </source>
</evidence>